<dbReference type="InterPro" id="IPR000710">
    <property type="entry name" value="Peptidase_S6"/>
</dbReference>
<dbReference type="PANTHER" id="PTHR12338:SF9">
    <property type="entry name" value="IMMUNOGLOBULIN A1 PROTEASE AUTOTRANSPORTER"/>
    <property type="match status" value="1"/>
</dbReference>
<dbReference type="AlphaFoldDB" id="A0A2X1PN36"/>
<dbReference type="PANTHER" id="PTHR12338">
    <property type="entry name" value="AUTOTRANSPORTER"/>
    <property type="match status" value="1"/>
</dbReference>
<gene>
    <name evidence="5" type="primary">iga_6</name>
    <name evidence="5" type="ORF">NCTC11872_01980</name>
</gene>
<dbReference type="EMBL" id="UASK01000006">
    <property type="protein sequence ID" value="SPX42349.1"/>
    <property type="molecule type" value="Genomic_DNA"/>
</dbReference>
<keyword evidence="2" id="KW-0964">Secreted</keyword>
<dbReference type="Pfam" id="PF02395">
    <property type="entry name" value="Peptidase_S6"/>
    <property type="match status" value="1"/>
</dbReference>
<dbReference type="InterPro" id="IPR030396">
    <property type="entry name" value="Peptidase_S6_dom"/>
</dbReference>
<dbReference type="Gene3D" id="2.40.10.120">
    <property type="match status" value="1"/>
</dbReference>
<name>A0A2X1PN36_HAEIF</name>
<evidence type="ECO:0000256" key="2">
    <source>
        <dbReference type="ARBA" id="ARBA00022525"/>
    </source>
</evidence>
<proteinExistence type="predicted"/>
<evidence type="ECO:0000256" key="1">
    <source>
        <dbReference type="ARBA" id="ARBA00004613"/>
    </source>
</evidence>
<keyword evidence="3" id="KW-0732">Signal</keyword>
<sequence>MDYQIFRDFAENKGRFSVGATNVEVRDKNNRPLGNVLPNGIPMIDFSVVDVNKRIGTLVDPQYIVSVKHAHQYMNDFYFGHYNGHRDVSDDENKYSVVTQNNVNPNENWHVDKRLDDYNMPRLNKFVDRGCTNYAYISRRRF</sequence>
<accession>A0A2X1PN36</accession>
<evidence type="ECO:0000313" key="5">
    <source>
        <dbReference type="EMBL" id="SPX42349.1"/>
    </source>
</evidence>
<dbReference type="InterPro" id="IPR050909">
    <property type="entry name" value="Bact_Autotransporter_VF"/>
</dbReference>
<dbReference type="EC" id="3.4.21.72" evidence="5"/>
<dbReference type="GO" id="GO:0006508">
    <property type="term" value="P:proteolysis"/>
    <property type="evidence" value="ECO:0007669"/>
    <property type="project" value="UniProtKB-KW"/>
</dbReference>
<keyword evidence="5" id="KW-0378">Hydrolase</keyword>
<reference evidence="5 6" key="1">
    <citation type="submission" date="2018-06" db="EMBL/GenBank/DDBJ databases">
        <authorList>
            <consortium name="Pathogen Informatics"/>
            <person name="Doyle S."/>
        </authorList>
    </citation>
    <scope>NUCLEOTIDE SEQUENCE [LARGE SCALE GENOMIC DNA]</scope>
    <source>
        <strain evidence="5 6">NCTC11872</strain>
    </source>
</reference>
<comment type="subcellular location">
    <subcellularLocation>
        <location evidence="1">Secreted</location>
    </subcellularLocation>
</comment>
<protein>
    <submittedName>
        <fullName evidence="5">Immunoglobulin A1 protease</fullName>
        <ecNumber evidence="5">3.4.21.72</ecNumber>
        <ecNumber evidence="5">3.4.24.13</ecNumber>
    </submittedName>
</protein>
<keyword evidence="5" id="KW-0645">Protease</keyword>
<feature type="domain" description="Peptidase S6" evidence="4">
    <location>
        <begin position="1"/>
        <end position="142"/>
    </location>
</feature>
<dbReference type="GO" id="GO:0004252">
    <property type="term" value="F:serine-type endopeptidase activity"/>
    <property type="evidence" value="ECO:0007669"/>
    <property type="project" value="InterPro"/>
</dbReference>
<dbReference type="Proteomes" id="UP000249936">
    <property type="component" value="Unassembled WGS sequence"/>
</dbReference>
<dbReference type="EC" id="3.4.24.13" evidence="5"/>
<evidence type="ECO:0000313" key="6">
    <source>
        <dbReference type="Proteomes" id="UP000249936"/>
    </source>
</evidence>
<dbReference type="PROSITE" id="PS51691">
    <property type="entry name" value="PEPTIDASE_S6"/>
    <property type="match status" value="1"/>
</dbReference>
<dbReference type="GO" id="GO:0005576">
    <property type="term" value="C:extracellular region"/>
    <property type="evidence" value="ECO:0007669"/>
    <property type="project" value="UniProtKB-SubCell"/>
</dbReference>
<evidence type="ECO:0000256" key="3">
    <source>
        <dbReference type="ARBA" id="ARBA00022729"/>
    </source>
</evidence>
<evidence type="ECO:0000259" key="4">
    <source>
        <dbReference type="PROSITE" id="PS51691"/>
    </source>
</evidence>
<organism evidence="5 6">
    <name type="scientific">Haemophilus influenzae</name>
    <dbReference type="NCBI Taxonomy" id="727"/>
    <lineage>
        <taxon>Bacteria</taxon>
        <taxon>Pseudomonadati</taxon>
        <taxon>Pseudomonadota</taxon>
        <taxon>Gammaproteobacteria</taxon>
        <taxon>Pasteurellales</taxon>
        <taxon>Pasteurellaceae</taxon>
        <taxon>Haemophilus</taxon>
    </lineage>
</organism>
<dbReference type="PRINTS" id="PR00921">
    <property type="entry name" value="IGASERPTASE"/>
</dbReference>